<comment type="caution">
    <text evidence="2">The sequence shown here is derived from an EMBL/GenBank/DDBJ whole genome shotgun (WGS) entry which is preliminary data.</text>
</comment>
<feature type="transmembrane region" description="Helical" evidence="1">
    <location>
        <begin position="179"/>
        <end position="206"/>
    </location>
</feature>
<evidence type="ECO:0000256" key="1">
    <source>
        <dbReference type="SAM" id="Phobius"/>
    </source>
</evidence>
<evidence type="ECO:0000313" key="3">
    <source>
        <dbReference type="Proteomes" id="UP001500567"/>
    </source>
</evidence>
<feature type="transmembrane region" description="Helical" evidence="1">
    <location>
        <begin position="299"/>
        <end position="319"/>
    </location>
</feature>
<accession>A0ABP7SVE8</accession>
<evidence type="ECO:0000313" key="2">
    <source>
        <dbReference type="EMBL" id="GAA4017005.1"/>
    </source>
</evidence>
<keyword evidence="1" id="KW-0472">Membrane</keyword>
<feature type="transmembrane region" description="Helical" evidence="1">
    <location>
        <begin position="26"/>
        <end position="43"/>
    </location>
</feature>
<feature type="transmembrane region" description="Helical" evidence="1">
    <location>
        <begin position="218"/>
        <end position="241"/>
    </location>
</feature>
<dbReference type="Proteomes" id="UP001500567">
    <property type="component" value="Unassembled WGS sequence"/>
</dbReference>
<keyword evidence="1" id="KW-0812">Transmembrane</keyword>
<feature type="transmembrane region" description="Helical" evidence="1">
    <location>
        <begin position="370"/>
        <end position="388"/>
    </location>
</feature>
<sequence>MPRPVSLFSVSPAAQSQPRLAGQPTQWALHLGFGVIFAAISLVNHYNFRTYALDLGMASHALRELSQLRAPLTTLLTDSAPTSFFSAHFTLIPVLVAPLYWLFGSWTLLLVQLGAILLGGRGVWVFARGQGAPLPEANLILAYFYSIWGIYSALSFDYHDNVVGAMMLPWLLHWFRERRWAGVALTYGLLLISKENMALLAAAVALGAAWQYRRQRQLVLVALLGALGAVVYFGLVTKWLMPALDYAHRPFQQLIRYQHLGTSLPAIAGQLVLHPQQLVQSLLVNITGDPAYDYIKLEMWGVLLLSGGVALVWRPWYLLMLVPVLAQKLLANDYGLWGINGQYSIEFAPLLALAVAETSRQRPPATRRRYLVITLVLAALTTIGTLYGRQSKWYNRENTNFLSRRHYRSPLNVAALHTALARIPAEAALSAQSNLAPWLTDRSKLYHFPVLRDARYIALLRHPTKETSWPLSVEEQMQQLARLRTRPTIRVVYEDAQFILLERTTIQAADEVPLPRK</sequence>
<organism evidence="2 3">
    <name type="scientific">Hymenobacter fastidiosus</name>
    <dbReference type="NCBI Taxonomy" id="486264"/>
    <lineage>
        <taxon>Bacteria</taxon>
        <taxon>Pseudomonadati</taxon>
        <taxon>Bacteroidota</taxon>
        <taxon>Cytophagia</taxon>
        <taxon>Cytophagales</taxon>
        <taxon>Hymenobacteraceae</taxon>
        <taxon>Hymenobacter</taxon>
    </lineage>
</organism>
<feature type="transmembrane region" description="Helical" evidence="1">
    <location>
        <begin position="84"/>
        <end position="103"/>
    </location>
</feature>
<reference evidence="3" key="1">
    <citation type="journal article" date="2019" name="Int. J. Syst. Evol. Microbiol.">
        <title>The Global Catalogue of Microorganisms (GCM) 10K type strain sequencing project: providing services to taxonomists for standard genome sequencing and annotation.</title>
        <authorList>
            <consortium name="The Broad Institute Genomics Platform"/>
            <consortium name="The Broad Institute Genome Sequencing Center for Infectious Disease"/>
            <person name="Wu L."/>
            <person name="Ma J."/>
        </authorList>
    </citation>
    <scope>NUCLEOTIDE SEQUENCE [LARGE SCALE GENOMIC DNA]</scope>
    <source>
        <strain evidence="3">JCM 17224</strain>
    </source>
</reference>
<feature type="transmembrane region" description="Helical" evidence="1">
    <location>
        <begin position="109"/>
        <end position="127"/>
    </location>
</feature>
<protein>
    <recommendedName>
        <fullName evidence="4">DUF2079 domain-containing protein</fullName>
    </recommendedName>
</protein>
<keyword evidence="3" id="KW-1185">Reference proteome</keyword>
<proteinExistence type="predicted"/>
<gene>
    <name evidence="2" type="ORF">GCM10022408_33190</name>
</gene>
<keyword evidence="1" id="KW-1133">Transmembrane helix</keyword>
<feature type="transmembrane region" description="Helical" evidence="1">
    <location>
        <begin position="139"/>
        <end position="159"/>
    </location>
</feature>
<dbReference type="Pfam" id="PF09852">
    <property type="entry name" value="DUF2079"/>
    <property type="match status" value="1"/>
</dbReference>
<dbReference type="EMBL" id="BAABDJ010000037">
    <property type="protein sequence ID" value="GAA4017005.1"/>
    <property type="molecule type" value="Genomic_DNA"/>
</dbReference>
<dbReference type="InterPro" id="IPR018650">
    <property type="entry name" value="STSV1_Orf64"/>
</dbReference>
<evidence type="ECO:0008006" key="4">
    <source>
        <dbReference type="Google" id="ProtNLM"/>
    </source>
</evidence>
<name>A0ABP7SVE8_9BACT</name>